<organism evidence="1">
    <name type="scientific">freshwater metagenome</name>
    <dbReference type="NCBI Taxonomy" id="449393"/>
    <lineage>
        <taxon>unclassified sequences</taxon>
        <taxon>metagenomes</taxon>
        <taxon>ecological metagenomes</taxon>
    </lineage>
</organism>
<evidence type="ECO:0000313" key="1">
    <source>
        <dbReference type="EMBL" id="CAB4544985.1"/>
    </source>
</evidence>
<name>A0A6J6C1S8_9ZZZZ</name>
<gene>
    <name evidence="1" type="ORF">UFOPK1438_00701</name>
</gene>
<protein>
    <submittedName>
        <fullName evidence="1">Unannotated protein</fullName>
    </submittedName>
</protein>
<dbReference type="AlphaFoldDB" id="A0A6J6C1S8"/>
<accession>A0A6J6C1S8</accession>
<reference evidence="1" key="1">
    <citation type="submission" date="2020-05" db="EMBL/GenBank/DDBJ databases">
        <authorList>
            <person name="Chiriac C."/>
            <person name="Salcher M."/>
            <person name="Ghai R."/>
            <person name="Kavagutti S V."/>
        </authorList>
    </citation>
    <scope>NUCLEOTIDE SEQUENCE</scope>
</reference>
<proteinExistence type="predicted"/>
<sequence>MWPASTSITLMPSGLARVRTTAFVCGFRCSSIRKTASSLVLEVRRATVMASAAAVPSSSMEALDSDKAVISQITVWKAKIASSRPCEISG</sequence>
<dbReference type="EMBL" id="CAEZSM010000080">
    <property type="protein sequence ID" value="CAB4544985.1"/>
    <property type="molecule type" value="Genomic_DNA"/>
</dbReference>